<dbReference type="UniPathway" id="UPA00282"/>
<keyword evidence="9 11" id="KW-0012">Acyltransferase</keyword>
<comment type="similarity">
    <text evidence="3 11">Belongs to the long-chain O-acyltransferase family.</text>
</comment>
<evidence type="ECO:0000313" key="14">
    <source>
        <dbReference type="EMBL" id="SPM42964.1"/>
    </source>
</evidence>
<comment type="catalytic activity">
    <reaction evidence="10 11">
        <text>an acyl-CoA + a 1,2-diacyl-sn-glycerol = a triacyl-sn-glycerol + CoA</text>
        <dbReference type="Rhea" id="RHEA:10868"/>
        <dbReference type="ChEBI" id="CHEBI:17815"/>
        <dbReference type="ChEBI" id="CHEBI:57287"/>
        <dbReference type="ChEBI" id="CHEBI:58342"/>
        <dbReference type="ChEBI" id="CHEBI:64615"/>
        <dbReference type="EC" id="2.3.1.20"/>
    </reaction>
</comment>
<reference evidence="14 15" key="1">
    <citation type="submission" date="2017-01" db="EMBL/GenBank/DDBJ databases">
        <authorList>
            <consortium name="Urmite Genomes"/>
        </authorList>
    </citation>
    <scope>NUCLEOTIDE SEQUENCE [LARGE SCALE GENOMIC DNA]</scope>
    <source>
        <strain evidence="14 15">AB215</strain>
    </source>
</reference>
<dbReference type="InterPro" id="IPR004255">
    <property type="entry name" value="O-acyltransferase_WSD1_N"/>
</dbReference>
<keyword evidence="8 11" id="KW-0443">Lipid metabolism</keyword>
<evidence type="ECO:0000256" key="4">
    <source>
        <dbReference type="ARBA" id="ARBA00013244"/>
    </source>
</evidence>
<evidence type="ECO:0000256" key="8">
    <source>
        <dbReference type="ARBA" id="ARBA00023098"/>
    </source>
</evidence>
<evidence type="ECO:0000256" key="1">
    <source>
        <dbReference type="ARBA" id="ARBA00004771"/>
    </source>
</evidence>
<keyword evidence="7 11" id="KW-0319">Glycerol metabolism</keyword>
<dbReference type="GO" id="GO:0005886">
    <property type="term" value="C:plasma membrane"/>
    <property type="evidence" value="ECO:0007669"/>
    <property type="project" value="TreeGrafter"/>
</dbReference>
<dbReference type="Proteomes" id="UP000240424">
    <property type="component" value="Unassembled WGS sequence"/>
</dbReference>
<dbReference type="PANTHER" id="PTHR31650:SF1">
    <property type="entry name" value="WAX ESTER SYNTHASE_DIACYLGLYCEROL ACYLTRANSFERASE 4-RELATED"/>
    <property type="match status" value="1"/>
</dbReference>
<organism evidence="14 15">
    <name type="scientific">Mycobacterium numidiamassiliense</name>
    <dbReference type="NCBI Taxonomy" id="1841861"/>
    <lineage>
        <taxon>Bacteria</taxon>
        <taxon>Bacillati</taxon>
        <taxon>Actinomycetota</taxon>
        <taxon>Actinomycetes</taxon>
        <taxon>Mycobacteriales</taxon>
        <taxon>Mycobacteriaceae</taxon>
        <taxon>Mycobacterium</taxon>
    </lineage>
</organism>
<evidence type="ECO:0000259" key="13">
    <source>
        <dbReference type="Pfam" id="PF06974"/>
    </source>
</evidence>
<feature type="domain" description="O-acyltransferase WSD1 C-terminal" evidence="13">
    <location>
        <begin position="325"/>
        <end position="473"/>
    </location>
</feature>
<comment type="pathway">
    <text evidence="2">Lipid metabolism.</text>
</comment>
<evidence type="ECO:0000256" key="2">
    <source>
        <dbReference type="ARBA" id="ARBA00005189"/>
    </source>
</evidence>
<evidence type="ECO:0000256" key="9">
    <source>
        <dbReference type="ARBA" id="ARBA00023315"/>
    </source>
</evidence>
<dbReference type="InterPro" id="IPR045034">
    <property type="entry name" value="O-acyltransferase_WSD1-like"/>
</dbReference>
<feature type="non-terminal residue" evidence="14">
    <location>
        <position position="1"/>
    </location>
</feature>
<evidence type="ECO:0000256" key="5">
    <source>
        <dbReference type="ARBA" id="ARBA00022516"/>
    </source>
</evidence>
<evidence type="ECO:0000256" key="10">
    <source>
        <dbReference type="ARBA" id="ARBA00048109"/>
    </source>
</evidence>
<accession>A0A2U3PGR5</accession>
<dbReference type="Gene3D" id="3.30.559.10">
    <property type="entry name" value="Chloramphenicol acetyltransferase-like domain"/>
    <property type="match status" value="1"/>
</dbReference>
<dbReference type="GO" id="GO:0004144">
    <property type="term" value="F:diacylglycerol O-acyltransferase activity"/>
    <property type="evidence" value="ECO:0007669"/>
    <property type="project" value="UniProtKB-EC"/>
</dbReference>
<dbReference type="EMBL" id="FUEZ01000004">
    <property type="protein sequence ID" value="SPM42964.1"/>
    <property type="molecule type" value="Genomic_DNA"/>
</dbReference>
<evidence type="ECO:0000256" key="3">
    <source>
        <dbReference type="ARBA" id="ARBA00009587"/>
    </source>
</evidence>
<evidence type="ECO:0000256" key="6">
    <source>
        <dbReference type="ARBA" id="ARBA00022679"/>
    </source>
</evidence>
<evidence type="ECO:0000259" key="12">
    <source>
        <dbReference type="Pfam" id="PF03007"/>
    </source>
</evidence>
<dbReference type="GO" id="GO:0001666">
    <property type="term" value="P:response to hypoxia"/>
    <property type="evidence" value="ECO:0007669"/>
    <property type="project" value="TreeGrafter"/>
</dbReference>
<dbReference type="Pfam" id="PF03007">
    <property type="entry name" value="WS_DGAT_cat"/>
    <property type="match status" value="1"/>
</dbReference>
<dbReference type="GO" id="GO:0071731">
    <property type="term" value="P:response to nitric oxide"/>
    <property type="evidence" value="ECO:0007669"/>
    <property type="project" value="TreeGrafter"/>
</dbReference>
<dbReference type="GO" id="GO:0006071">
    <property type="term" value="P:glycerol metabolic process"/>
    <property type="evidence" value="ECO:0007669"/>
    <property type="project" value="UniProtKB-KW"/>
</dbReference>
<proteinExistence type="inferred from homology"/>
<keyword evidence="6 11" id="KW-0808">Transferase</keyword>
<gene>
    <name evidence="14" type="ORF">MNAB215_5185</name>
</gene>
<evidence type="ECO:0000313" key="15">
    <source>
        <dbReference type="Proteomes" id="UP000240424"/>
    </source>
</evidence>
<dbReference type="STRING" id="1841861.GCA_900157365_03505"/>
<dbReference type="EC" id="2.3.1.20" evidence="4 11"/>
<dbReference type="GO" id="GO:0051701">
    <property type="term" value="P:biological process involved in interaction with host"/>
    <property type="evidence" value="ECO:0007669"/>
    <property type="project" value="TreeGrafter"/>
</dbReference>
<feature type="domain" description="O-acyltransferase WSD1-like N-terminal" evidence="12">
    <location>
        <begin position="4"/>
        <end position="284"/>
    </location>
</feature>
<dbReference type="PANTHER" id="PTHR31650">
    <property type="entry name" value="O-ACYLTRANSFERASE (WSD1-LIKE) FAMILY PROTEIN"/>
    <property type="match status" value="1"/>
</dbReference>
<dbReference type="GO" id="GO:0019432">
    <property type="term" value="P:triglyceride biosynthetic process"/>
    <property type="evidence" value="ECO:0007669"/>
    <property type="project" value="UniProtKB-UniPathway"/>
</dbReference>
<dbReference type="AlphaFoldDB" id="A0A2U3PGR5"/>
<sequence>VRQLSWTDDMMLRAETPTTPLQIQLLLIYDPSTAPGGKVTFKGILEELDARLHLAEVFRRRLTELPGGMPMPYWVDDPNFDLEYHVRHIGLPQPGDWRQLCIQIARLHARQIDLRRPPWEITVIEGLNAVTGIPKGSFAMALKLHHCAVDGMASVQMIAALHDLAADSPRPAGPDSPWQPGPLPSTVELLSRATINAMLHPFRSTAVLAASAPAAVRGLAGLPGKLIGGVASRVARGDVPSFPPKTRFNHTVSPHRVFEARFHDLADFKRIKASVPGATINDVALAYVGGALRAYLDGHGELPDDSLVAACPMSVRKAGDTTSKGNDLFGRLQTLGTDIADPLKRLAVIAESTAGSRADAESPATTQLLELIGTVPTALLGMTAKAASALPFSGPTIANTIVTNVPGPTEPLFFSGARLVRVAGLGPLVAGLNLIHVVASYNGTLSISATADRGALPDPGKYAECMDRSFQELLAAVD</sequence>
<keyword evidence="15" id="KW-1185">Reference proteome</keyword>
<dbReference type="InterPro" id="IPR014292">
    <property type="entry name" value="Acyl_transf_WS/DGAT"/>
</dbReference>
<dbReference type="InterPro" id="IPR009721">
    <property type="entry name" value="O-acyltransferase_WSD1_C"/>
</dbReference>
<name>A0A2U3PGR5_9MYCO</name>
<dbReference type="InterPro" id="IPR023213">
    <property type="entry name" value="CAT-like_dom_sf"/>
</dbReference>
<dbReference type="Pfam" id="PF06974">
    <property type="entry name" value="WS_DGAT_C"/>
    <property type="match status" value="1"/>
</dbReference>
<evidence type="ECO:0000256" key="7">
    <source>
        <dbReference type="ARBA" id="ARBA00022798"/>
    </source>
</evidence>
<comment type="pathway">
    <text evidence="1 11">Glycerolipid metabolism; triacylglycerol biosynthesis.</text>
</comment>
<evidence type="ECO:0000256" key="11">
    <source>
        <dbReference type="RuleBase" id="RU361241"/>
    </source>
</evidence>
<dbReference type="SUPFAM" id="SSF52777">
    <property type="entry name" value="CoA-dependent acyltransferases"/>
    <property type="match status" value="1"/>
</dbReference>
<keyword evidence="5 11" id="KW-0444">Lipid biosynthesis</keyword>
<dbReference type="NCBIfam" id="TIGR02946">
    <property type="entry name" value="acyl_WS_DGAT"/>
    <property type="match status" value="1"/>
</dbReference>
<protein>
    <recommendedName>
        <fullName evidence="4 11">Diacylglycerol O-acyltransferase</fullName>
        <ecNumber evidence="4 11">2.3.1.20</ecNumber>
    </recommendedName>
</protein>